<dbReference type="InterPro" id="IPR050295">
    <property type="entry name" value="Plant_2OG-oxidoreductases"/>
</dbReference>
<evidence type="ECO:0000313" key="9">
    <source>
        <dbReference type="Proteomes" id="UP000188354"/>
    </source>
</evidence>
<dbReference type="GO" id="GO:0031418">
    <property type="term" value="F:L-ascorbic acid binding"/>
    <property type="evidence" value="ECO:0007669"/>
    <property type="project" value="UniProtKB-KW"/>
</dbReference>
<dbReference type="KEGG" id="lang:109348077"/>
<evidence type="ECO:0000256" key="6">
    <source>
        <dbReference type="RuleBase" id="RU003682"/>
    </source>
</evidence>
<dbReference type="InterPro" id="IPR027443">
    <property type="entry name" value="IPNS-like_sf"/>
</dbReference>
<dbReference type="InterPro" id="IPR044861">
    <property type="entry name" value="IPNS-like_FE2OG_OXY"/>
</dbReference>
<dbReference type="OrthoDB" id="288590at2759"/>
<evidence type="ECO:0000256" key="5">
    <source>
        <dbReference type="ARBA" id="ARBA00023004"/>
    </source>
</evidence>
<evidence type="ECO:0000313" key="8">
    <source>
        <dbReference type="EMBL" id="OIW11610.1"/>
    </source>
</evidence>
<dbReference type="InterPro" id="IPR005123">
    <property type="entry name" value="Oxoglu/Fe-dep_dioxygenase_dom"/>
</dbReference>
<dbReference type="Gene3D" id="2.60.120.330">
    <property type="entry name" value="B-lactam Antibiotic, Isopenicillin N Synthase, Chain"/>
    <property type="match status" value="1"/>
</dbReference>
<sequence length="361" mass="41703">MEGIKNPYGTSLVVPSVQELAKHNTMMSNLPPRYIQPQHHHNLVITEPDHTLQIPVIDLQRLLSIEFGSSELDKLHLASKDWGFFHLVNHGVSSSLVEKVKLETQDFFNLPMLEKRKFWQTPEHVEGFGQAFVISEDQKLDWCDIFYITTLPIHMRTPHLFPLLPLPFRDTLELYSKEMKNLAMIIVDHMGKALKMEEMEMREIFEDGLQSMRMNYYPPNPQPEKVIGITPHSDPVGITILLQLNEVEGLQIRKDGMWVPVKPLPNAFILNIGDMLEIISNGTYRSIEHRAIVNSEKERLSFATFYNPRYDGVVGPAPSLITEKSPPLFKRIYLKDYLKGLFARKLDGKSYIDAMRIEHHH</sequence>
<dbReference type="Gramene" id="OIW11610">
    <property type="protein sequence ID" value="OIW11610"/>
    <property type="gene ID" value="TanjilG_15304"/>
</dbReference>
<dbReference type="GO" id="GO:0046872">
    <property type="term" value="F:metal ion binding"/>
    <property type="evidence" value="ECO:0007669"/>
    <property type="project" value="UniProtKB-KW"/>
</dbReference>
<evidence type="ECO:0000256" key="4">
    <source>
        <dbReference type="ARBA" id="ARBA00023002"/>
    </source>
</evidence>
<dbReference type="GO" id="GO:0016491">
    <property type="term" value="F:oxidoreductase activity"/>
    <property type="evidence" value="ECO:0007669"/>
    <property type="project" value="UniProtKB-KW"/>
</dbReference>
<accession>A0A1J7HZ05</accession>
<keyword evidence="3" id="KW-0847">Vitamin C</keyword>
<dbReference type="Pfam" id="PF03171">
    <property type="entry name" value="2OG-FeII_Oxy"/>
    <property type="match status" value="1"/>
</dbReference>
<feature type="domain" description="Fe2OG dioxygenase" evidence="7">
    <location>
        <begin position="208"/>
        <end position="308"/>
    </location>
</feature>
<proteinExistence type="inferred from homology"/>
<dbReference type="AlphaFoldDB" id="A0A1J7HZ05"/>
<dbReference type="Pfam" id="PF14226">
    <property type="entry name" value="DIOX_N"/>
    <property type="match status" value="1"/>
</dbReference>
<evidence type="ECO:0000256" key="2">
    <source>
        <dbReference type="ARBA" id="ARBA00022723"/>
    </source>
</evidence>
<gene>
    <name evidence="8" type="ORF">TanjilG_15304</name>
</gene>
<dbReference type="EMBL" id="CM007365">
    <property type="protein sequence ID" value="OIW11610.1"/>
    <property type="molecule type" value="Genomic_DNA"/>
</dbReference>
<dbReference type="SUPFAM" id="SSF51197">
    <property type="entry name" value="Clavaminate synthase-like"/>
    <property type="match status" value="1"/>
</dbReference>
<keyword evidence="5 6" id="KW-0408">Iron</keyword>
<keyword evidence="9" id="KW-1185">Reference proteome</keyword>
<evidence type="ECO:0000256" key="3">
    <source>
        <dbReference type="ARBA" id="ARBA00022896"/>
    </source>
</evidence>
<reference evidence="8 9" key="1">
    <citation type="journal article" date="2017" name="Plant Biotechnol. J.">
        <title>A comprehensive draft genome sequence for lupin (Lupinus angustifolius), an emerging health food: insights into plant-microbe interactions and legume evolution.</title>
        <authorList>
            <person name="Hane J.K."/>
            <person name="Ming Y."/>
            <person name="Kamphuis L.G."/>
            <person name="Nelson M.N."/>
            <person name="Garg G."/>
            <person name="Atkins C.A."/>
            <person name="Bayer P.E."/>
            <person name="Bravo A."/>
            <person name="Bringans S."/>
            <person name="Cannon S."/>
            <person name="Edwards D."/>
            <person name="Foley R."/>
            <person name="Gao L.L."/>
            <person name="Harrison M.J."/>
            <person name="Huang W."/>
            <person name="Hurgobin B."/>
            <person name="Li S."/>
            <person name="Liu C.W."/>
            <person name="McGrath A."/>
            <person name="Morahan G."/>
            <person name="Murray J."/>
            <person name="Weller J."/>
            <person name="Jian J."/>
            <person name="Singh K.B."/>
        </authorList>
    </citation>
    <scope>NUCLEOTIDE SEQUENCE [LARGE SCALE GENOMIC DNA]</scope>
    <source>
        <strain evidence="9">cv. Tanjil</strain>
        <tissue evidence="8">Whole plant</tissue>
    </source>
</reference>
<dbReference type="FunFam" id="2.60.120.330:FF:000001">
    <property type="entry name" value="Protein SRG1"/>
    <property type="match status" value="1"/>
</dbReference>
<name>A0A1J7HZ05_LUPAN</name>
<keyword evidence="4 6" id="KW-0560">Oxidoreductase</keyword>
<dbReference type="Proteomes" id="UP000188354">
    <property type="component" value="Chromosome LG05"/>
</dbReference>
<protein>
    <recommendedName>
        <fullName evidence="7">Fe2OG dioxygenase domain-containing protein</fullName>
    </recommendedName>
</protein>
<keyword evidence="2 6" id="KW-0479">Metal-binding</keyword>
<evidence type="ECO:0000259" key="7">
    <source>
        <dbReference type="PROSITE" id="PS51471"/>
    </source>
</evidence>
<comment type="similarity">
    <text evidence="1 6">Belongs to the iron/ascorbate-dependent oxidoreductase family.</text>
</comment>
<organism evidence="8 9">
    <name type="scientific">Lupinus angustifolius</name>
    <name type="common">Narrow-leaved blue lupine</name>
    <dbReference type="NCBI Taxonomy" id="3871"/>
    <lineage>
        <taxon>Eukaryota</taxon>
        <taxon>Viridiplantae</taxon>
        <taxon>Streptophyta</taxon>
        <taxon>Embryophyta</taxon>
        <taxon>Tracheophyta</taxon>
        <taxon>Spermatophyta</taxon>
        <taxon>Magnoliopsida</taxon>
        <taxon>eudicotyledons</taxon>
        <taxon>Gunneridae</taxon>
        <taxon>Pentapetalae</taxon>
        <taxon>rosids</taxon>
        <taxon>fabids</taxon>
        <taxon>Fabales</taxon>
        <taxon>Fabaceae</taxon>
        <taxon>Papilionoideae</taxon>
        <taxon>50 kb inversion clade</taxon>
        <taxon>genistoids sensu lato</taxon>
        <taxon>core genistoids</taxon>
        <taxon>Genisteae</taxon>
        <taxon>Lupinus</taxon>
    </lineage>
</organism>
<dbReference type="InterPro" id="IPR026992">
    <property type="entry name" value="DIOX_N"/>
</dbReference>
<dbReference type="PANTHER" id="PTHR47991">
    <property type="entry name" value="OXOGLUTARATE/IRON-DEPENDENT DIOXYGENASE"/>
    <property type="match status" value="1"/>
</dbReference>
<dbReference type="OMA" id="KWYPELY"/>
<evidence type="ECO:0000256" key="1">
    <source>
        <dbReference type="ARBA" id="ARBA00008056"/>
    </source>
</evidence>
<dbReference type="PROSITE" id="PS51471">
    <property type="entry name" value="FE2OG_OXY"/>
    <property type="match status" value="1"/>
</dbReference>